<dbReference type="EMBL" id="JPSL02000039">
    <property type="protein sequence ID" value="KGQ22006.2"/>
    <property type="molecule type" value="Genomic_DNA"/>
</dbReference>
<evidence type="ECO:0000313" key="3">
    <source>
        <dbReference type="Proteomes" id="UP000030364"/>
    </source>
</evidence>
<name>A0A0A2WP97_THEFI</name>
<dbReference type="GO" id="GO:0015562">
    <property type="term" value="F:efflux transmembrane transporter activity"/>
    <property type="evidence" value="ECO:0007669"/>
    <property type="project" value="InterPro"/>
</dbReference>
<dbReference type="STRING" id="276.THFILI_07600"/>
<dbReference type="SUPFAM" id="SSF56954">
    <property type="entry name" value="Outer membrane efflux proteins (OEP)"/>
    <property type="match status" value="1"/>
</dbReference>
<keyword evidence="1" id="KW-0175">Coiled coil</keyword>
<feature type="coiled-coil region" evidence="1">
    <location>
        <begin position="315"/>
        <end position="405"/>
    </location>
</feature>
<dbReference type="RefSeq" id="WP_045246272.1">
    <property type="nucleotide sequence ID" value="NZ_JPSL02000039.1"/>
</dbReference>
<proteinExistence type="predicted"/>
<reference evidence="2 3" key="1">
    <citation type="journal article" date="2015" name="Genome Announc.">
        <title>Draft Genome Sequence of the Thermophile Thermus filiformis ATCC 43280, Producer of Carotenoid-(Di)glucoside-Branched Fatty Acid (Di)esters and Source of Hyperthermostable Enzymes of Biotechnological Interest.</title>
        <authorList>
            <person name="Mandelli F."/>
            <person name="Oliveira Ramires B."/>
            <person name="Couger M.B."/>
            <person name="Paixao D.A."/>
            <person name="Camilo C.M."/>
            <person name="Polikarpov I."/>
            <person name="Prade R."/>
            <person name="Riano-Pachon D.M."/>
            <person name="Squina F.M."/>
        </authorList>
    </citation>
    <scope>NUCLEOTIDE SEQUENCE [LARGE SCALE GENOMIC DNA]</scope>
    <source>
        <strain evidence="2 3">ATCC 43280</strain>
    </source>
</reference>
<evidence type="ECO:0000256" key="1">
    <source>
        <dbReference type="SAM" id="Coils"/>
    </source>
</evidence>
<gene>
    <name evidence="2" type="ORF">THFILI_07600</name>
</gene>
<dbReference type="OrthoDB" id="25143at2"/>
<comment type="caution">
    <text evidence="2">The sequence shown here is derived from an EMBL/GenBank/DDBJ whole genome shotgun (WGS) entry which is preliminary data.</text>
</comment>
<organism evidence="2 3">
    <name type="scientific">Thermus filiformis</name>
    <dbReference type="NCBI Taxonomy" id="276"/>
    <lineage>
        <taxon>Bacteria</taxon>
        <taxon>Thermotogati</taxon>
        <taxon>Deinococcota</taxon>
        <taxon>Deinococci</taxon>
        <taxon>Thermales</taxon>
        <taxon>Thermaceae</taxon>
        <taxon>Thermus</taxon>
    </lineage>
</organism>
<dbReference type="AlphaFoldDB" id="A0A0A2WP97"/>
<accession>A0A0A2WP97</accession>
<protein>
    <recommendedName>
        <fullName evidence="4">Transporter</fullName>
    </recommendedName>
</protein>
<dbReference type="Proteomes" id="UP000030364">
    <property type="component" value="Unassembled WGS sequence"/>
</dbReference>
<evidence type="ECO:0000313" key="2">
    <source>
        <dbReference type="EMBL" id="KGQ22006.2"/>
    </source>
</evidence>
<dbReference type="Gene3D" id="1.20.1600.10">
    <property type="entry name" value="Outer membrane efflux proteins (OEP)"/>
    <property type="match status" value="2"/>
</dbReference>
<keyword evidence="3" id="KW-1185">Reference proteome</keyword>
<sequence>MKRLWIFFLFPVALAQTAQEPRGLLPLLTHPVRLQALAQLEAARAQRSAQASPLALQAQGGYGLLGYECQSQALCDALPKTASSLTLSLALTPFPFGDTQDALRRAELTVRRAELGYARAVLALLAQAYQAQGRLEEALLGLRLAEAGLALAQEGLLAAQRRLEGGGASSREVREAEARLREAQEAKVKAEEGVFLARLSAQSLVLPDQPLPPLAPPEGGVPLRVREAELALEEARVLYESTFRALLPTLQAQVLLYPSEKDQLALGLTSRTLQPTLSYTYQDPGRTSAIPGARVSREVRLGLALTLSPGLLEGLRAAENQVKGAEEALRAARLQAQVEEEALRQALAQKERGLELAKKEVSDKAKALEETQARARLGLESPLKVREAEVALLQAELKRKQAENALLGAILDLYSFYGRVPFKALEAGGEQ</sequence>
<evidence type="ECO:0008006" key="4">
    <source>
        <dbReference type="Google" id="ProtNLM"/>
    </source>
</evidence>